<dbReference type="CDD" id="cd08168">
    <property type="entry name" value="Cytochrom_C3"/>
    <property type="match status" value="1"/>
</dbReference>
<dbReference type="PANTHER" id="PTHR11575">
    <property type="entry name" value="5'-NUCLEOTIDASE-RELATED"/>
    <property type="match status" value="1"/>
</dbReference>
<dbReference type="SUPFAM" id="SSF56300">
    <property type="entry name" value="Metallo-dependent phosphatases"/>
    <property type="match status" value="1"/>
</dbReference>
<protein>
    <recommendedName>
        <fullName evidence="1">Cytochrome c-552/4 domain-containing protein</fullName>
    </recommendedName>
</protein>
<accession>A0A842HF54</accession>
<evidence type="ECO:0000313" key="3">
    <source>
        <dbReference type="Proteomes" id="UP000546464"/>
    </source>
</evidence>
<keyword evidence="3" id="KW-1185">Reference proteome</keyword>
<dbReference type="GO" id="GO:0016787">
    <property type="term" value="F:hydrolase activity"/>
    <property type="evidence" value="ECO:0007669"/>
    <property type="project" value="InterPro"/>
</dbReference>
<dbReference type="Gene3D" id="1.10.1130.10">
    <property type="entry name" value="Flavocytochrome C3, Chain A"/>
    <property type="match status" value="1"/>
</dbReference>
<dbReference type="Pfam" id="PF13435">
    <property type="entry name" value="Cytochrome_C554"/>
    <property type="match status" value="1"/>
</dbReference>
<feature type="domain" description="Cytochrome c-552/4" evidence="1">
    <location>
        <begin position="343"/>
        <end position="411"/>
    </location>
</feature>
<dbReference type="InterPro" id="IPR023155">
    <property type="entry name" value="Cyt_c-552/4"/>
</dbReference>
<sequence length="468" mass="50395">MSRKKTVALFSLVAVGLVGAALWAGSALRQSPEVSAPQEPVPLRLFFTCDTSGMLTPCNCFSGQLGGLTRLSTMYMLTDADHSLKVDIGDALRGPQDYNLIEYRYILEAYAQMDYSAANLGAREAALSREDLALLASSSPVPLLSANVLDADTRRPLAAPYLVVERAGLRIGLVGVVDPQSLPDGPGEGVLVEPMELALSRVVGPLAAETDMLVLLAFADENKLSALANQFFEADVILGGDVSQSAQKLLRANQSLISYVTNQSRALGILDVSVEPGGHVSNTAHEIVLLEPNVPQAKSVLELVKTFRAEVRATDLDIDHPERAQDDLIPGVKRVAEYVGTPACLGCHQEAARIWENSRHAHAWEALVASGSDADPNCIGCHSVGFRTPSGYRREFEGRKLVNVGCESCHGPGSLHVEQRLKGGPVSFTFRPLGPGDCTKCHYGSFSRPFDFETWWPLVEHGTGNRLP</sequence>
<dbReference type="GO" id="GO:0009166">
    <property type="term" value="P:nucleotide catabolic process"/>
    <property type="evidence" value="ECO:0007669"/>
    <property type="project" value="InterPro"/>
</dbReference>
<dbReference type="Proteomes" id="UP000546464">
    <property type="component" value="Unassembled WGS sequence"/>
</dbReference>
<evidence type="ECO:0000259" key="1">
    <source>
        <dbReference type="Pfam" id="PF13435"/>
    </source>
</evidence>
<dbReference type="SUPFAM" id="SSF48695">
    <property type="entry name" value="Multiheme cytochromes"/>
    <property type="match status" value="1"/>
</dbReference>
<dbReference type="AlphaFoldDB" id="A0A842HF54"/>
<dbReference type="EMBL" id="JACHVB010000020">
    <property type="protein sequence ID" value="MBC2593941.1"/>
    <property type="molecule type" value="Genomic_DNA"/>
</dbReference>
<dbReference type="PANTHER" id="PTHR11575:SF24">
    <property type="entry name" value="5'-NUCLEOTIDASE"/>
    <property type="match status" value="1"/>
</dbReference>
<evidence type="ECO:0000313" key="2">
    <source>
        <dbReference type="EMBL" id="MBC2593941.1"/>
    </source>
</evidence>
<dbReference type="Gene3D" id="3.60.21.10">
    <property type="match status" value="1"/>
</dbReference>
<name>A0A842HF54_9BACT</name>
<gene>
    <name evidence="2" type="ORF">H5P28_06665</name>
</gene>
<dbReference type="RefSeq" id="WP_185674928.1">
    <property type="nucleotide sequence ID" value="NZ_JACHVB010000020.1"/>
</dbReference>
<dbReference type="GO" id="GO:0030288">
    <property type="term" value="C:outer membrane-bounded periplasmic space"/>
    <property type="evidence" value="ECO:0007669"/>
    <property type="project" value="TreeGrafter"/>
</dbReference>
<dbReference type="InterPro" id="IPR036280">
    <property type="entry name" value="Multihaem_cyt_sf"/>
</dbReference>
<organism evidence="2 3">
    <name type="scientific">Ruficoccus amylovorans</name>
    <dbReference type="NCBI Taxonomy" id="1804625"/>
    <lineage>
        <taxon>Bacteria</taxon>
        <taxon>Pseudomonadati</taxon>
        <taxon>Verrucomicrobiota</taxon>
        <taxon>Opitutia</taxon>
        <taxon>Puniceicoccales</taxon>
        <taxon>Cerasicoccaceae</taxon>
        <taxon>Ruficoccus</taxon>
    </lineage>
</organism>
<reference evidence="2 3" key="1">
    <citation type="submission" date="2020-07" db="EMBL/GenBank/DDBJ databases">
        <authorList>
            <person name="Feng X."/>
        </authorList>
    </citation>
    <scope>NUCLEOTIDE SEQUENCE [LARGE SCALE GENOMIC DNA]</scope>
    <source>
        <strain evidence="2 3">JCM31066</strain>
    </source>
</reference>
<dbReference type="InterPro" id="IPR006179">
    <property type="entry name" value="5_nucleotidase/apyrase"/>
</dbReference>
<proteinExistence type="predicted"/>
<comment type="caution">
    <text evidence="2">The sequence shown here is derived from an EMBL/GenBank/DDBJ whole genome shotgun (WGS) entry which is preliminary data.</text>
</comment>
<dbReference type="InterPro" id="IPR029052">
    <property type="entry name" value="Metallo-depent_PP-like"/>
</dbReference>